<comment type="caution">
    <text evidence="1">The sequence shown here is derived from an EMBL/GenBank/DDBJ whole genome shotgun (WGS) entry which is preliminary data.</text>
</comment>
<feature type="non-terminal residue" evidence="1">
    <location>
        <position position="40"/>
    </location>
</feature>
<name>A0A855X4E2_9BACT</name>
<dbReference type="InterPro" id="IPR036520">
    <property type="entry name" value="UPF0759_sf"/>
</dbReference>
<dbReference type="Gene3D" id="3.20.20.410">
    <property type="entry name" value="Protein of unknown function UPF0759"/>
    <property type="match status" value="1"/>
</dbReference>
<accession>A0A855X4E2</accession>
<dbReference type="AlphaFoldDB" id="A0A855X4E2"/>
<organism evidence="1 2">
    <name type="scientific">candidate division GN15 bacterium</name>
    <dbReference type="NCBI Taxonomy" id="2072418"/>
    <lineage>
        <taxon>Bacteria</taxon>
        <taxon>candidate division GN15</taxon>
    </lineage>
</organism>
<evidence type="ECO:0000313" key="2">
    <source>
        <dbReference type="Proteomes" id="UP000250918"/>
    </source>
</evidence>
<reference evidence="1 2" key="1">
    <citation type="journal article" date="2018" name="ISME J.">
        <title>A methanotrophic archaeon couples anaerobic oxidation of methane to Fe(III) reduction.</title>
        <authorList>
            <person name="Cai C."/>
            <person name="Leu A.O."/>
            <person name="Xie G.J."/>
            <person name="Guo J."/>
            <person name="Feng Y."/>
            <person name="Zhao J.X."/>
            <person name="Tyson G.W."/>
            <person name="Yuan Z."/>
            <person name="Hu S."/>
        </authorList>
    </citation>
    <scope>NUCLEOTIDE SEQUENCE [LARGE SCALE GENOMIC DNA]</scope>
    <source>
        <strain evidence="1">FeB_12</strain>
    </source>
</reference>
<sequence length="40" mass="4595">MDSSQTTTVRVGTSGFSFADWRGVFYPQQIDRGKMLDFYV</sequence>
<dbReference type="EMBL" id="PQAP01000166">
    <property type="protein sequence ID" value="PWB69709.1"/>
    <property type="molecule type" value="Genomic_DNA"/>
</dbReference>
<protein>
    <submittedName>
        <fullName evidence="1">DUF72 domain-containing protein</fullName>
    </submittedName>
</protein>
<gene>
    <name evidence="1" type="ORF">C3F09_10100</name>
</gene>
<proteinExistence type="predicted"/>
<evidence type="ECO:0000313" key="1">
    <source>
        <dbReference type="EMBL" id="PWB69709.1"/>
    </source>
</evidence>
<dbReference type="SUPFAM" id="SSF117396">
    <property type="entry name" value="TM1631-like"/>
    <property type="match status" value="1"/>
</dbReference>
<dbReference type="Proteomes" id="UP000250918">
    <property type="component" value="Unassembled WGS sequence"/>
</dbReference>